<evidence type="ECO:0008006" key="2">
    <source>
        <dbReference type="Google" id="ProtNLM"/>
    </source>
</evidence>
<dbReference type="Gene3D" id="1.25.40.10">
    <property type="entry name" value="Tetratricopeptide repeat domain"/>
    <property type="match status" value="1"/>
</dbReference>
<sequence>HADWRMQLETGFPNSSFLITDSTQADSPLYDLIESRRDYAWSLVNNSYEESYEEFIRLYEDEQDTLAGYISGFISDYYLNDLERAVKIYQVFIDSFPNHSYSPIIENRLNEIKENLEEIKEISQQGIDYQAAIELLYKEFNFDSVKVLLTEISSGTSSRFKDAANNLKSVIRDYKELSEEVYAQMTQNVADSTEIELAITSPSIESDMDSILFQLAELFAHELEFIDSAKFYHK</sequence>
<gene>
    <name evidence="1" type="ORF">METZ01_LOCUS500795</name>
</gene>
<accession>A0A383DTW6</accession>
<dbReference type="AlphaFoldDB" id="A0A383DTW6"/>
<evidence type="ECO:0000313" key="1">
    <source>
        <dbReference type="EMBL" id="SVE47941.1"/>
    </source>
</evidence>
<dbReference type="InterPro" id="IPR011990">
    <property type="entry name" value="TPR-like_helical_dom_sf"/>
</dbReference>
<name>A0A383DTW6_9ZZZZ</name>
<proteinExistence type="predicted"/>
<protein>
    <recommendedName>
        <fullName evidence="2">Outer membrane lipoprotein BamD-like domain-containing protein</fullName>
    </recommendedName>
</protein>
<reference evidence="1" key="1">
    <citation type="submission" date="2018-05" db="EMBL/GenBank/DDBJ databases">
        <authorList>
            <person name="Lanie J.A."/>
            <person name="Ng W.-L."/>
            <person name="Kazmierczak K.M."/>
            <person name="Andrzejewski T.M."/>
            <person name="Davidsen T.M."/>
            <person name="Wayne K.J."/>
            <person name="Tettelin H."/>
            <person name="Glass J.I."/>
            <person name="Rusch D."/>
            <person name="Podicherti R."/>
            <person name="Tsui H.-C.T."/>
            <person name="Winkler M.E."/>
        </authorList>
    </citation>
    <scope>NUCLEOTIDE SEQUENCE</scope>
</reference>
<dbReference type="EMBL" id="UINC01220153">
    <property type="protein sequence ID" value="SVE47941.1"/>
    <property type="molecule type" value="Genomic_DNA"/>
</dbReference>
<feature type="non-terminal residue" evidence="1">
    <location>
        <position position="234"/>
    </location>
</feature>
<feature type="non-terminal residue" evidence="1">
    <location>
        <position position="1"/>
    </location>
</feature>
<organism evidence="1">
    <name type="scientific">marine metagenome</name>
    <dbReference type="NCBI Taxonomy" id="408172"/>
    <lineage>
        <taxon>unclassified sequences</taxon>
        <taxon>metagenomes</taxon>
        <taxon>ecological metagenomes</taxon>
    </lineage>
</organism>